<dbReference type="PANTHER" id="PTHR45863:SF22">
    <property type="entry name" value="SERINE_THREONINE-PROTEIN KINASE BSK1"/>
    <property type="match status" value="1"/>
</dbReference>
<dbReference type="Gene3D" id="1.25.40.10">
    <property type="entry name" value="Tetratricopeptide repeat domain"/>
    <property type="match status" value="1"/>
</dbReference>
<evidence type="ECO:0000259" key="15">
    <source>
        <dbReference type="PROSITE" id="PS50011"/>
    </source>
</evidence>
<keyword evidence="7" id="KW-0547">Nucleotide-binding</keyword>
<dbReference type="SUPFAM" id="SSF48452">
    <property type="entry name" value="TPR-like"/>
    <property type="match status" value="1"/>
</dbReference>
<dbReference type="InterPro" id="IPR058209">
    <property type="entry name" value="TPR_BSK1_C"/>
</dbReference>
<keyword evidence="3" id="KW-1003">Cell membrane</keyword>
<comment type="catalytic activity">
    <reaction evidence="12">
        <text>L-threonyl-[protein] + ATP = O-phospho-L-threonyl-[protein] + ADP + H(+)</text>
        <dbReference type="Rhea" id="RHEA:46608"/>
        <dbReference type="Rhea" id="RHEA-COMP:11060"/>
        <dbReference type="Rhea" id="RHEA-COMP:11605"/>
        <dbReference type="ChEBI" id="CHEBI:15378"/>
        <dbReference type="ChEBI" id="CHEBI:30013"/>
        <dbReference type="ChEBI" id="CHEBI:30616"/>
        <dbReference type="ChEBI" id="CHEBI:61977"/>
        <dbReference type="ChEBI" id="CHEBI:456216"/>
        <dbReference type="EC" id="2.7.11.1"/>
    </reaction>
</comment>
<keyword evidence="8" id="KW-0418">Kinase</keyword>
<evidence type="ECO:0000256" key="4">
    <source>
        <dbReference type="ARBA" id="ARBA00022527"/>
    </source>
</evidence>
<evidence type="ECO:0000256" key="11">
    <source>
        <dbReference type="ARBA" id="ARBA00023288"/>
    </source>
</evidence>
<organism evidence="16 17">
    <name type="scientific">Ceratopteris richardii</name>
    <name type="common">Triangle waterfern</name>
    <dbReference type="NCBI Taxonomy" id="49495"/>
    <lineage>
        <taxon>Eukaryota</taxon>
        <taxon>Viridiplantae</taxon>
        <taxon>Streptophyta</taxon>
        <taxon>Embryophyta</taxon>
        <taxon>Tracheophyta</taxon>
        <taxon>Polypodiopsida</taxon>
        <taxon>Polypodiidae</taxon>
        <taxon>Polypodiales</taxon>
        <taxon>Pteridineae</taxon>
        <taxon>Pteridaceae</taxon>
        <taxon>Parkerioideae</taxon>
        <taxon>Ceratopteris</taxon>
    </lineage>
</organism>
<dbReference type="Gene3D" id="1.10.510.10">
    <property type="entry name" value="Transferase(Phosphotransferase) domain 1"/>
    <property type="match status" value="1"/>
</dbReference>
<dbReference type="SUPFAM" id="SSF56112">
    <property type="entry name" value="Protein kinase-like (PK-like)"/>
    <property type="match status" value="1"/>
</dbReference>
<name>A0A8T2THF4_CERRI</name>
<dbReference type="InterPro" id="IPR011009">
    <property type="entry name" value="Kinase-like_dom_sf"/>
</dbReference>
<feature type="domain" description="Protein kinase" evidence="15">
    <location>
        <begin position="59"/>
        <end position="313"/>
    </location>
</feature>
<comment type="caution">
    <text evidence="16">The sequence shown here is derived from an EMBL/GenBank/DDBJ whole genome shotgun (WGS) entry which is preliminary data.</text>
</comment>
<proteinExistence type="predicted"/>
<keyword evidence="11" id="KW-0449">Lipoprotein</keyword>
<evidence type="ECO:0000256" key="5">
    <source>
        <dbReference type="ARBA" id="ARBA00022679"/>
    </source>
</evidence>
<dbReference type="EMBL" id="CM035419">
    <property type="protein sequence ID" value="KAH7416438.1"/>
    <property type="molecule type" value="Genomic_DNA"/>
</dbReference>
<comment type="catalytic activity">
    <reaction evidence="13">
        <text>L-seryl-[protein] + ATP = O-phospho-L-seryl-[protein] + ADP + H(+)</text>
        <dbReference type="Rhea" id="RHEA:17989"/>
        <dbReference type="Rhea" id="RHEA-COMP:9863"/>
        <dbReference type="Rhea" id="RHEA-COMP:11604"/>
        <dbReference type="ChEBI" id="CHEBI:15378"/>
        <dbReference type="ChEBI" id="CHEBI:29999"/>
        <dbReference type="ChEBI" id="CHEBI:30616"/>
        <dbReference type="ChEBI" id="CHEBI:83421"/>
        <dbReference type="ChEBI" id="CHEBI:456216"/>
        <dbReference type="EC" id="2.7.11.1"/>
    </reaction>
</comment>
<reference evidence="16" key="1">
    <citation type="submission" date="2021-08" db="EMBL/GenBank/DDBJ databases">
        <title>WGS assembly of Ceratopteris richardii.</title>
        <authorList>
            <person name="Marchant D.B."/>
            <person name="Chen G."/>
            <person name="Jenkins J."/>
            <person name="Shu S."/>
            <person name="Leebens-Mack J."/>
            <person name="Grimwood J."/>
            <person name="Schmutz J."/>
            <person name="Soltis P."/>
            <person name="Soltis D."/>
            <person name="Chen Z.-H."/>
        </authorList>
    </citation>
    <scope>NUCLEOTIDE SEQUENCE</scope>
    <source>
        <strain evidence="16">Whitten #5841</strain>
        <tissue evidence="16">Leaf</tissue>
    </source>
</reference>
<gene>
    <name evidence="16" type="ORF">KP509_14G091600</name>
</gene>
<evidence type="ECO:0000256" key="10">
    <source>
        <dbReference type="ARBA" id="ARBA00023136"/>
    </source>
</evidence>
<feature type="region of interest" description="Disordered" evidence="14">
    <location>
        <begin position="1"/>
        <end position="29"/>
    </location>
</feature>
<protein>
    <recommendedName>
        <fullName evidence="2">non-specific serine/threonine protein kinase</fullName>
        <ecNumber evidence="2">2.7.11.1</ecNumber>
    </recommendedName>
</protein>
<accession>A0A8T2THF4</accession>
<dbReference type="Pfam" id="PF25575">
    <property type="entry name" value="TPR_BSK1_C"/>
    <property type="match status" value="1"/>
</dbReference>
<dbReference type="OrthoDB" id="1028014at2759"/>
<evidence type="ECO:0000256" key="14">
    <source>
        <dbReference type="SAM" id="MobiDB-lite"/>
    </source>
</evidence>
<dbReference type="Pfam" id="PF00069">
    <property type="entry name" value="Pkinase"/>
    <property type="match status" value="1"/>
</dbReference>
<dbReference type="FunFam" id="3.30.200.20:FF:000154">
    <property type="entry name" value="probable serine/threonine-protein kinase At4g35230"/>
    <property type="match status" value="1"/>
</dbReference>
<evidence type="ECO:0000256" key="3">
    <source>
        <dbReference type="ARBA" id="ARBA00022475"/>
    </source>
</evidence>
<dbReference type="GO" id="GO:0004674">
    <property type="term" value="F:protein serine/threonine kinase activity"/>
    <property type="evidence" value="ECO:0007669"/>
    <property type="project" value="UniProtKB-KW"/>
</dbReference>
<dbReference type="PANTHER" id="PTHR45863">
    <property type="entry name" value="SERINE/THREONINE-PROTEIN KINASE BSK5"/>
    <property type="match status" value="1"/>
</dbReference>
<evidence type="ECO:0000256" key="1">
    <source>
        <dbReference type="ARBA" id="ARBA00004193"/>
    </source>
</evidence>
<keyword evidence="4" id="KW-0723">Serine/threonine-protein kinase</keyword>
<evidence type="ECO:0000256" key="13">
    <source>
        <dbReference type="ARBA" id="ARBA00048679"/>
    </source>
</evidence>
<dbReference type="AlphaFoldDB" id="A0A8T2THF4"/>
<evidence type="ECO:0000256" key="9">
    <source>
        <dbReference type="ARBA" id="ARBA00022840"/>
    </source>
</evidence>
<keyword evidence="10" id="KW-0472">Membrane</keyword>
<dbReference type="InterPro" id="IPR000719">
    <property type="entry name" value="Prot_kinase_dom"/>
</dbReference>
<dbReference type="EC" id="2.7.11.1" evidence="2"/>
<evidence type="ECO:0000256" key="8">
    <source>
        <dbReference type="ARBA" id="ARBA00022777"/>
    </source>
</evidence>
<keyword evidence="17" id="KW-1185">Reference proteome</keyword>
<sequence length="494" mass="55991">MGSCLSRLTGVKSQTNGKPSGGVLPEPENPISNLVESVPALKEFTLEQLKAATDNFSHDNIVSEGGERTPNVVFKGILEDDRWIAVKRFPKTAWPDPRQFVDEASSVGQVRSERLVNLIGFCYEADERYLVAEYMPYETLARHLFHWDQQPMEWAMRLRVAYYLAQALEHCTNNGRPLYHDLNTYRILFDQDGNPRLSCFGLMKNSRDGKSYSTNLAYTPPEYQRTGRITAESVIFSFGTILLDLLSGKHIPPTHALDLIKGGNALSLLDSHLEGNFSTEDGNEVVRLASWCLLFEPRERPNIKTLVQSLADLSRKNEVRCFTLLGIHKQPPSDPSPKANGAVSGFKEACSRVDLTSIHEILVKTHYKDDTSENEFSFQMWTKQMQKMLNVRRKGDLAFREKDFNVAIDRYSEFINGCIMVSPTVFARRSLCYLMTNQPDPALRDAMQAQYVYPEWATSFYLQSVALTKLNMNKEAAEMLEEAVNLEAKKAGRC</sequence>
<keyword evidence="9" id="KW-0067">ATP-binding</keyword>
<evidence type="ECO:0000256" key="7">
    <source>
        <dbReference type="ARBA" id="ARBA00022741"/>
    </source>
</evidence>
<dbReference type="FunFam" id="1.10.510.10:FF:000069">
    <property type="entry name" value="probable serine/threonine-protein kinase At5g41260"/>
    <property type="match status" value="1"/>
</dbReference>
<dbReference type="InterPro" id="IPR011990">
    <property type="entry name" value="TPR-like_helical_dom_sf"/>
</dbReference>
<dbReference type="FunFam" id="1.25.40.10:FF:000016">
    <property type="entry name" value="probable serine/threonine-protein kinase At4g35230"/>
    <property type="match status" value="1"/>
</dbReference>
<dbReference type="PROSITE" id="PS50011">
    <property type="entry name" value="PROTEIN_KINASE_DOM"/>
    <property type="match status" value="1"/>
</dbReference>
<dbReference type="InterPro" id="IPR045845">
    <property type="entry name" value="BSK"/>
</dbReference>
<evidence type="ECO:0000313" key="16">
    <source>
        <dbReference type="EMBL" id="KAH7416438.1"/>
    </source>
</evidence>
<dbReference type="GO" id="GO:0009742">
    <property type="term" value="P:brassinosteroid mediated signaling pathway"/>
    <property type="evidence" value="ECO:0007669"/>
    <property type="project" value="InterPro"/>
</dbReference>
<evidence type="ECO:0000256" key="2">
    <source>
        <dbReference type="ARBA" id="ARBA00012513"/>
    </source>
</evidence>
<evidence type="ECO:0000256" key="6">
    <source>
        <dbReference type="ARBA" id="ARBA00022707"/>
    </source>
</evidence>
<comment type="subcellular location">
    <subcellularLocation>
        <location evidence="1">Cell membrane</location>
        <topology evidence="1">Lipid-anchor</topology>
    </subcellularLocation>
</comment>
<dbReference type="Gene3D" id="3.30.200.20">
    <property type="entry name" value="Phosphorylase Kinase, domain 1"/>
    <property type="match status" value="1"/>
</dbReference>
<keyword evidence="6" id="KW-0519">Myristate</keyword>
<dbReference type="OMA" id="YEADERY"/>
<evidence type="ECO:0000313" key="17">
    <source>
        <dbReference type="Proteomes" id="UP000825935"/>
    </source>
</evidence>
<evidence type="ECO:0000256" key="12">
    <source>
        <dbReference type="ARBA" id="ARBA00047899"/>
    </source>
</evidence>
<dbReference type="GO" id="GO:0005524">
    <property type="term" value="F:ATP binding"/>
    <property type="evidence" value="ECO:0007669"/>
    <property type="project" value="UniProtKB-KW"/>
</dbReference>
<dbReference type="Proteomes" id="UP000825935">
    <property type="component" value="Chromosome 14"/>
</dbReference>
<dbReference type="GO" id="GO:0005886">
    <property type="term" value="C:plasma membrane"/>
    <property type="evidence" value="ECO:0007669"/>
    <property type="project" value="UniProtKB-SubCell"/>
</dbReference>
<keyword evidence="5" id="KW-0808">Transferase</keyword>